<dbReference type="RefSeq" id="WP_093319789.1">
    <property type="nucleotide sequence ID" value="NZ_FOAF01000001.1"/>
</dbReference>
<dbReference type="CDD" id="cd00093">
    <property type="entry name" value="HTH_XRE"/>
    <property type="match status" value="1"/>
</dbReference>
<dbReference type="PROSITE" id="PS50943">
    <property type="entry name" value="HTH_CROC1"/>
    <property type="match status" value="1"/>
</dbReference>
<protein>
    <submittedName>
        <fullName evidence="3">Helix-turn-helix domain-containing protein</fullName>
    </submittedName>
</protein>
<gene>
    <name evidence="3" type="ORF">SAMN05661044_01110</name>
</gene>
<dbReference type="Gene3D" id="1.10.260.40">
    <property type="entry name" value="lambda repressor-like DNA-binding domains"/>
    <property type="match status" value="1"/>
</dbReference>
<evidence type="ECO:0000313" key="4">
    <source>
        <dbReference type="Proteomes" id="UP000199421"/>
    </source>
</evidence>
<feature type="domain" description="HTH cro/C1-type" evidence="2">
    <location>
        <begin position="23"/>
        <end position="76"/>
    </location>
</feature>
<dbReference type="InterPro" id="IPR001387">
    <property type="entry name" value="Cro/C1-type_HTH"/>
</dbReference>
<name>A0A1H7JTH9_OLID1</name>
<organism evidence="3 4">
    <name type="scientific">Olivibacter domesticus</name>
    <name type="common">Pseudosphingobacterium domesticum</name>
    <dbReference type="NCBI Taxonomy" id="407022"/>
    <lineage>
        <taxon>Bacteria</taxon>
        <taxon>Pseudomonadati</taxon>
        <taxon>Bacteroidota</taxon>
        <taxon>Sphingobacteriia</taxon>
        <taxon>Sphingobacteriales</taxon>
        <taxon>Sphingobacteriaceae</taxon>
        <taxon>Olivibacter</taxon>
    </lineage>
</organism>
<dbReference type="Proteomes" id="UP000199421">
    <property type="component" value="Unassembled WGS sequence"/>
</dbReference>
<dbReference type="AlphaFoldDB" id="A0A1H7JTH9"/>
<sequence>MNDLSYISSLSDAAIVREIGEFIKAKRIDKNLTQDEVADQAAVSRSTLSLMERGENTALANLLKVLRVLDALYVFSQFKVTEPISPLQLAKEDERKRKRASRNNSRNEEDNEEW</sequence>
<reference evidence="4" key="1">
    <citation type="submission" date="2016-10" db="EMBL/GenBank/DDBJ databases">
        <authorList>
            <person name="Varghese N."/>
            <person name="Submissions S."/>
        </authorList>
    </citation>
    <scope>NUCLEOTIDE SEQUENCE [LARGE SCALE GENOMIC DNA]</scope>
    <source>
        <strain evidence="4">DSM 18733</strain>
    </source>
</reference>
<dbReference type="GO" id="GO:0003677">
    <property type="term" value="F:DNA binding"/>
    <property type="evidence" value="ECO:0007669"/>
    <property type="project" value="InterPro"/>
</dbReference>
<dbReference type="InterPro" id="IPR010982">
    <property type="entry name" value="Lambda_DNA-bd_dom_sf"/>
</dbReference>
<dbReference type="STRING" id="407022.SAMN05661044_01110"/>
<evidence type="ECO:0000313" key="3">
    <source>
        <dbReference type="EMBL" id="SEK77360.1"/>
    </source>
</evidence>
<dbReference type="Pfam" id="PF01381">
    <property type="entry name" value="HTH_3"/>
    <property type="match status" value="1"/>
</dbReference>
<evidence type="ECO:0000256" key="1">
    <source>
        <dbReference type="SAM" id="MobiDB-lite"/>
    </source>
</evidence>
<feature type="region of interest" description="Disordered" evidence="1">
    <location>
        <begin position="89"/>
        <end position="114"/>
    </location>
</feature>
<accession>A0A1H7JTH9</accession>
<dbReference type="EMBL" id="FOAF01000001">
    <property type="protein sequence ID" value="SEK77360.1"/>
    <property type="molecule type" value="Genomic_DNA"/>
</dbReference>
<dbReference type="SMART" id="SM00530">
    <property type="entry name" value="HTH_XRE"/>
    <property type="match status" value="1"/>
</dbReference>
<dbReference type="SUPFAM" id="SSF47413">
    <property type="entry name" value="lambda repressor-like DNA-binding domains"/>
    <property type="match status" value="1"/>
</dbReference>
<keyword evidence="4" id="KW-1185">Reference proteome</keyword>
<proteinExistence type="predicted"/>
<evidence type="ECO:0000259" key="2">
    <source>
        <dbReference type="PROSITE" id="PS50943"/>
    </source>
</evidence>
<dbReference type="OrthoDB" id="8690238at2"/>